<protein>
    <submittedName>
        <fullName evidence="3">Fasciclin domain-containing protein</fullName>
    </submittedName>
</protein>
<dbReference type="GO" id="GO:0005615">
    <property type="term" value="C:extracellular space"/>
    <property type="evidence" value="ECO:0007669"/>
    <property type="project" value="TreeGrafter"/>
</dbReference>
<reference evidence="3" key="1">
    <citation type="journal article" date="2013" name="Gene">
        <title>Molluskan fasciclin-1 domain-containing protein: Molecular characterizationand gene expression analysis of fasciclin 1-like protein from disk abalone (Haliotis discus discus).</title>
        <authorList>
            <person name="Premachandra H.K."/>
            <person name="De Zoysa M."/>
            <person name="Nikapitiya C."/>
            <person name="Lee Y."/>
            <person name="Wickramaarachchi W.D."/>
            <person name="Whang I."/>
            <person name="Lee J."/>
        </authorList>
    </citation>
    <scope>NUCLEOTIDE SEQUENCE</scope>
</reference>
<evidence type="ECO:0000259" key="2">
    <source>
        <dbReference type="PROSITE" id="PS50213"/>
    </source>
</evidence>
<dbReference type="InterPro" id="IPR050904">
    <property type="entry name" value="Adhesion/Biosynth-related"/>
</dbReference>
<evidence type="ECO:0000313" key="3">
    <source>
        <dbReference type="EMBL" id="ADJ21804.1"/>
    </source>
</evidence>
<dbReference type="SMART" id="SM00554">
    <property type="entry name" value="FAS1"/>
    <property type="match status" value="2"/>
</dbReference>
<dbReference type="InterPro" id="IPR036378">
    <property type="entry name" value="FAS1_dom_sf"/>
</dbReference>
<dbReference type="EMBL" id="GQ903764">
    <property type="protein sequence ID" value="ADJ21804.1"/>
    <property type="molecule type" value="mRNA"/>
</dbReference>
<dbReference type="Gene3D" id="2.30.180.10">
    <property type="entry name" value="FAS1 domain"/>
    <property type="match status" value="2"/>
</dbReference>
<dbReference type="AlphaFoldDB" id="G4V2C2"/>
<feature type="chain" id="PRO_5003470059" evidence="1">
    <location>
        <begin position="17"/>
        <end position="303"/>
    </location>
</feature>
<feature type="domain" description="FAS1" evidence="2">
    <location>
        <begin position="23"/>
        <end position="148"/>
    </location>
</feature>
<dbReference type="PROSITE" id="PS50213">
    <property type="entry name" value="FAS1"/>
    <property type="match status" value="2"/>
</dbReference>
<evidence type="ECO:0000256" key="1">
    <source>
        <dbReference type="SAM" id="SignalP"/>
    </source>
</evidence>
<feature type="domain" description="FAS1" evidence="2">
    <location>
        <begin position="152"/>
        <end position="283"/>
    </location>
</feature>
<dbReference type="PANTHER" id="PTHR10900:SF77">
    <property type="entry name" value="FI19380P1"/>
    <property type="match status" value="1"/>
</dbReference>
<name>G4V2C2_HALDI</name>
<dbReference type="InterPro" id="IPR000782">
    <property type="entry name" value="FAS1_domain"/>
</dbReference>
<dbReference type="FunFam" id="2.30.180.10:FF:000032">
    <property type="entry name" value="Fasciclin domain-containing protein, putative"/>
    <property type="match status" value="1"/>
</dbReference>
<feature type="signal peptide" evidence="1">
    <location>
        <begin position="1"/>
        <end position="16"/>
    </location>
</feature>
<proteinExistence type="evidence at transcript level"/>
<accession>G4V2C2</accession>
<dbReference type="Pfam" id="PF02469">
    <property type="entry name" value="Fasciclin"/>
    <property type="match status" value="2"/>
</dbReference>
<dbReference type="PANTHER" id="PTHR10900">
    <property type="entry name" value="PERIOSTIN-RELATED"/>
    <property type="match status" value="1"/>
</dbReference>
<organism evidence="3">
    <name type="scientific">Haliotis discus discus</name>
    <name type="common">disc abalone</name>
    <dbReference type="NCBI Taxonomy" id="91233"/>
    <lineage>
        <taxon>Eukaryota</taxon>
        <taxon>Metazoa</taxon>
        <taxon>Spiralia</taxon>
        <taxon>Lophotrochozoa</taxon>
        <taxon>Mollusca</taxon>
        <taxon>Gastropoda</taxon>
        <taxon>Vetigastropoda</taxon>
        <taxon>Lepetellida</taxon>
        <taxon>Haliotoidea</taxon>
        <taxon>Haliotidae</taxon>
        <taxon>Haliotis</taxon>
    </lineage>
</organism>
<dbReference type="SUPFAM" id="SSF82153">
    <property type="entry name" value="FAS1 domain"/>
    <property type="match status" value="2"/>
</dbReference>
<keyword evidence="1" id="KW-0732">Signal</keyword>
<sequence>MYALLVFCMLVVAATAQSTTVPTSNIIDFLTAARQTTLLNLIQQAGLTDTLKGPGPFTLFVPTERSISNLDATDTVKLTSLLKYHVVNGQYRRADLYNEESLTSLQPNQMIRVNYYNDVGEITLEGKAIQSSDHVLSNGIVHFISGVMIPPEGTVLDVAVKDGNLTTLASTIKSAMLENFFQDQKPITLFAPTDEAFNKLGSATVQGLIADPALLKSVLQYHVVPGTIYRAEYHSAYLHTFEEADRIRLHRFLFFGYEADDGSMVDDEVSATNGVVQKIDAVLIPGSLSDQVKALTAVATTAA</sequence>